<dbReference type="EMBL" id="JAVDRL010000002">
    <property type="protein sequence ID" value="MDR6529870.1"/>
    <property type="molecule type" value="Genomic_DNA"/>
</dbReference>
<dbReference type="Proteomes" id="UP001262754">
    <property type="component" value="Unassembled WGS sequence"/>
</dbReference>
<keyword evidence="2" id="KW-1185">Reference proteome</keyword>
<accession>A0ABU1MUK4</accession>
<gene>
    <name evidence="1" type="ORF">J2800_000594</name>
</gene>
<evidence type="ECO:0000313" key="1">
    <source>
        <dbReference type="EMBL" id="MDR6529870.1"/>
    </source>
</evidence>
<sequence>MPTVISVAPEGDAWGVRCPEFENPMIFKSGARAEAAARWLAQRFNRAGRTCVLELRLRNGDLAGRFLCPAEPGQDPAQPRAA</sequence>
<reference evidence="1 2" key="1">
    <citation type="submission" date="2023-07" db="EMBL/GenBank/DDBJ databases">
        <title>Sorghum-associated microbial communities from plants grown in Nebraska, USA.</title>
        <authorList>
            <person name="Schachtman D."/>
        </authorList>
    </citation>
    <scope>NUCLEOTIDE SEQUENCE [LARGE SCALE GENOMIC DNA]</scope>
    <source>
        <strain evidence="1 2">DS2154</strain>
    </source>
</reference>
<proteinExistence type="predicted"/>
<protein>
    <submittedName>
        <fullName evidence="1">Uncharacterized protein</fullName>
    </submittedName>
</protein>
<evidence type="ECO:0000313" key="2">
    <source>
        <dbReference type="Proteomes" id="UP001262754"/>
    </source>
</evidence>
<organism evidence="1 2">
    <name type="scientific">Caulobacter rhizosphaerae</name>
    <dbReference type="NCBI Taxonomy" id="2010972"/>
    <lineage>
        <taxon>Bacteria</taxon>
        <taxon>Pseudomonadati</taxon>
        <taxon>Pseudomonadota</taxon>
        <taxon>Alphaproteobacteria</taxon>
        <taxon>Caulobacterales</taxon>
        <taxon>Caulobacteraceae</taxon>
        <taxon>Caulobacter</taxon>
    </lineage>
</organism>
<name>A0ABU1MUK4_9CAUL</name>
<dbReference type="RefSeq" id="WP_056753612.1">
    <property type="nucleotide sequence ID" value="NZ_BMLD01000007.1"/>
</dbReference>
<comment type="caution">
    <text evidence="1">The sequence shown here is derived from an EMBL/GenBank/DDBJ whole genome shotgun (WGS) entry which is preliminary data.</text>
</comment>